<dbReference type="InterPro" id="IPR002156">
    <property type="entry name" value="RNaseH_domain"/>
</dbReference>
<dbReference type="InterPro" id="IPR052929">
    <property type="entry name" value="RNase_H-like_EbsB-rel"/>
</dbReference>
<dbReference type="GO" id="GO:0004523">
    <property type="term" value="F:RNA-DNA hybrid ribonuclease activity"/>
    <property type="evidence" value="ECO:0007669"/>
    <property type="project" value="InterPro"/>
</dbReference>
<evidence type="ECO:0000259" key="1">
    <source>
        <dbReference type="Pfam" id="PF13456"/>
    </source>
</evidence>
<accession>A0A3L6S506</accession>
<keyword evidence="3" id="KW-1185">Reference proteome</keyword>
<dbReference type="OrthoDB" id="696282at2759"/>
<dbReference type="AlphaFoldDB" id="A0A3L6S506"/>
<protein>
    <recommendedName>
        <fullName evidence="1">RNase H type-1 domain-containing protein</fullName>
    </recommendedName>
</protein>
<dbReference type="PANTHER" id="PTHR47074:SF70">
    <property type="entry name" value="OS07G0513450 PROTEIN"/>
    <property type="match status" value="1"/>
</dbReference>
<reference evidence="3" key="1">
    <citation type="journal article" date="2019" name="Nat. Commun.">
        <title>The genome of broomcorn millet.</title>
        <authorList>
            <person name="Zou C."/>
            <person name="Miki D."/>
            <person name="Li D."/>
            <person name="Tang Q."/>
            <person name="Xiao L."/>
            <person name="Rajput S."/>
            <person name="Deng P."/>
            <person name="Jia W."/>
            <person name="Huang R."/>
            <person name="Zhang M."/>
            <person name="Sun Y."/>
            <person name="Hu J."/>
            <person name="Fu X."/>
            <person name="Schnable P.S."/>
            <person name="Li F."/>
            <person name="Zhang H."/>
            <person name="Feng B."/>
            <person name="Zhu X."/>
            <person name="Liu R."/>
            <person name="Schnable J.C."/>
            <person name="Zhu J.-K."/>
            <person name="Zhang H."/>
        </authorList>
    </citation>
    <scope>NUCLEOTIDE SEQUENCE [LARGE SCALE GENOMIC DNA]</scope>
</reference>
<comment type="caution">
    <text evidence="2">The sequence shown here is derived from an EMBL/GenBank/DDBJ whole genome shotgun (WGS) entry which is preliminary data.</text>
</comment>
<organism evidence="2 3">
    <name type="scientific">Panicum miliaceum</name>
    <name type="common">Proso millet</name>
    <name type="synonym">Broomcorn millet</name>
    <dbReference type="NCBI Taxonomy" id="4540"/>
    <lineage>
        <taxon>Eukaryota</taxon>
        <taxon>Viridiplantae</taxon>
        <taxon>Streptophyta</taxon>
        <taxon>Embryophyta</taxon>
        <taxon>Tracheophyta</taxon>
        <taxon>Spermatophyta</taxon>
        <taxon>Magnoliopsida</taxon>
        <taxon>Liliopsida</taxon>
        <taxon>Poales</taxon>
        <taxon>Poaceae</taxon>
        <taxon>PACMAD clade</taxon>
        <taxon>Panicoideae</taxon>
        <taxon>Panicodae</taxon>
        <taxon>Paniceae</taxon>
        <taxon>Panicinae</taxon>
        <taxon>Panicum</taxon>
        <taxon>Panicum sect. Panicum</taxon>
    </lineage>
</organism>
<dbReference type="InterPro" id="IPR036397">
    <property type="entry name" value="RNaseH_sf"/>
</dbReference>
<dbReference type="PANTHER" id="PTHR47074">
    <property type="entry name" value="BNAC02G40300D PROTEIN"/>
    <property type="match status" value="1"/>
</dbReference>
<dbReference type="CDD" id="cd06222">
    <property type="entry name" value="RNase_H_like"/>
    <property type="match status" value="1"/>
</dbReference>
<feature type="domain" description="RNase H type-1" evidence="1">
    <location>
        <begin position="36"/>
        <end position="147"/>
    </location>
</feature>
<evidence type="ECO:0000313" key="3">
    <source>
        <dbReference type="Proteomes" id="UP000275267"/>
    </source>
</evidence>
<dbReference type="Pfam" id="PF13456">
    <property type="entry name" value="RVT_3"/>
    <property type="match status" value="1"/>
</dbReference>
<dbReference type="Gene3D" id="3.30.420.10">
    <property type="entry name" value="Ribonuclease H-like superfamily/Ribonuclease H"/>
    <property type="match status" value="1"/>
</dbReference>
<dbReference type="EMBL" id="PQIB02000006">
    <property type="protein sequence ID" value="RLN13422.1"/>
    <property type="molecule type" value="Genomic_DNA"/>
</dbReference>
<gene>
    <name evidence="2" type="ORF">C2845_PM09G23260</name>
</gene>
<dbReference type="InterPro" id="IPR044730">
    <property type="entry name" value="RNase_H-like_dom_plant"/>
</dbReference>
<dbReference type="InterPro" id="IPR012337">
    <property type="entry name" value="RNaseH-like_sf"/>
</dbReference>
<dbReference type="SUPFAM" id="SSF53098">
    <property type="entry name" value="Ribonuclease H-like"/>
    <property type="match status" value="1"/>
</dbReference>
<proteinExistence type="predicted"/>
<dbReference type="Proteomes" id="UP000275267">
    <property type="component" value="Unassembled WGS sequence"/>
</dbReference>
<sequence length="179" mass="18627">MPEGIGRGEAAAVTSSIGGSGALRTDKQIGDQMKINTDGAFSQLSGDGGWGFVIRDEAGEVLKAGAGRIPYVSDAFHAEVIACLGQVVIETDSVMLKQALLSNDYRLAASGGLIYELKHIISTSFIFTSIVYAPRSCNQVAHALAAKGCKCAPDNPVLWDGTPDGVEDLVASDLAEPLS</sequence>
<name>A0A3L6S506_PANMI</name>
<dbReference type="GO" id="GO:0003676">
    <property type="term" value="F:nucleic acid binding"/>
    <property type="evidence" value="ECO:0007669"/>
    <property type="project" value="InterPro"/>
</dbReference>
<evidence type="ECO:0000313" key="2">
    <source>
        <dbReference type="EMBL" id="RLN13422.1"/>
    </source>
</evidence>